<comment type="subcellular location">
    <subcellularLocation>
        <location evidence="1">Mitochondrion inner membrane</location>
        <topology evidence="1">Multi-pass membrane protein</topology>
    </subcellularLocation>
</comment>
<evidence type="ECO:0000256" key="7">
    <source>
        <dbReference type="ARBA" id="ARBA00023128"/>
    </source>
</evidence>
<dbReference type="WBParaSite" id="ACRNAN_scaffold2750.g32762.t1">
    <property type="protein sequence ID" value="ACRNAN_scaffold2750.g32762.t1"/>
    <property type="gene ID" value="ACRNAN_scaffold2750.g32762"/>
</dbReference>
<sequence>MDETEPSTSLVKPEEKFSWPFAIKSLIGITSVGGCAFSYKLYRQAMAPENKNIPRAQVFNGVTLASKALVIASISTVSCFGLFIFGISTLLQVSTPKEFGSKMTSLFGDHFRISKNKKSEKSYNSLTELFEDVSTKDPNPITKD</sequence>
<name>A0A914DJ06_9BILA</name>
<evidence type="ECO:0000256" key="10">
    <source>
        <dbReference type="SAM" id="Phobius"/>
    </source>
</evidence>
<keyword evidence="8 10" id="KW-0472">Membrane</keyword>
<keyword evidence="4 10" id="KW-0812">Transmembrane</keyword>
<organism evidence="11 12">
    <name type="scientific">Acrobeloides nanus</name>
    <dbReference type="NCBI Taxonomy" id="290746"/>
    <lineage>
        <taxon>Eukaryota</taxon>
        <taxon>Metazoa</taxon>
        <taxon>Ecdysozoa</taxon>
        <taxon>Nematoda</taxon>
        <taxon>Chromadorea</taxon>
        <taxon>Rhabditida</taxon>
        <taxon>Tylenchina</taxon>
        <taxon>Cephalobomorpha</taxon>
        <taxon>Cephaloboidea</taxon>
        <taxon>Cephalobidae</taxon>
        <taxon>Acrobeloides</taxon>
    </lineage>
</organism>
<feature type="transmembrane region" description="Helical" evidence="10">
    <location>
        <begin position="68"/>
        <end position="93"/>
    </location>
</feature>
<comment type="similarity">
    <text evidence="2">Belongs to the TMEM242 family.</text>
</comment>
<evidence type="ECO:0000256" key="3">
    <source>
        <dbReference type="ARBA" id="ARBA00013934"/>
    </source>
</evidence>
<comment type="function">
    <text evidence="9">Scaffold protein that participates in the c-ring assembly of mitochondrial ATP synthase (F(1)F(0) ATP synthase or complex V) by facilitating the membrane insertion and oligomer formation of the subunit c/ATP5MC3. Participates in the incorporation of the c-ring into vestigial complexes. Additionally influences the incorporation of subunits MT-ATP6, MT-ATP8, ATP5MJ, and ATP5MK in the ATP synthase.</text>
</comment>
<protein>
    <recommendedName>
        <fullName evidence="3">Transmembrane protein 242</fullName>
    </recommendedName>
</protein>
<reference evidence="12" key="1">
    <citation type="submission" date="2022-11" db="UniProtKB">
        <authorList>
            <consortium name="WormBaseParasite"/>
        </authorList>
    </citation>
    <scope>IDENTIFICATION</scope>
</reference>
<keyword evidence="6 10" id="KW-1133">Transmembrane helix</keyword>
<dbReference type="PANTHER" id="PTHR13141">
    <property type="entry name" value="TRANSMEMBRANE PROTEIN 242"/>
    <property type="match status" value="1"/>
</dbReference>
<accession>A0A914DJ06</accession>
<evidence type="ECO:0000256" key="9">
    <source>
        <dbReference type="ARBA" id="ARBA00045905"/>
    </source>
</evidence>
<evidence type="ECO:0000313" key="12">
    <source>
        <dbReference type="WBParaSite" id="ACRNAN_scaffold2750.g32762.t1"/>
    </source>
</evidence>
<dbReference type="InterPro" id="IPR009792">
    <property type="entry name" value="TMEM242"/>
</dbReference>
<dbReference type="Proteomes" id="UP000887540">
    <property type="component" value="Unplaced"/>
</dbReference>
<dbReference type="AlphaFoldDB" id="A0A914DJ06"/>
<evidence type="ECO:0000256" key="1">
    <source>
        <dbReference type="ARBA" id="ARBA00004448"/>
    </source>
</evidence>
<evidence type="ECO:0000256" key="5">
    <source>
        <dbReference type="ARBA" id="ARBA00022792"/>
    </source>
</evidence>
<keyword evidence="5" id="KW-0999">Mitochondrion inner membrane</keyword>
<evidence type="ECO:0000256" key="6">
    <source>
        <dbReference type="ARBA" id="ARBA00022989"/>
    </source>
</evidence>
<evidence type="ECO:0000256" key="2">
    <source>
        <dbReference type="ARBA" id="ARBA00007570"/>
    </source>
</evidence>
<dbReference type="GO" id="GO:0005743">
    <property type="term" value="C:mitochondrial inner membrane"/>
    <property type="evidence" value="ECO:0007669"/>
    <property type="project" value="UniProtKB-SubCell"/>
</dbReference>
<dbReference type="PANTHER" id="PTHR13141:SF4">
    <property type="entry name" value="TRANSMEMBRANE PROTEIN 242"/>
    <property type="match status" value="1"/>
</dbReference>
<evidence type="ECO:0000256" key="8">
    <source>
        <dbReference type="ARBA" id="ARBA00023136"/>
    </source>
</evidence>
<feature type="transmembrane region" description="Helical" evidence="10">
    <location>
        <begin position="21"/>
        <end position="42"/>
    </location>
</feature>
<evidence type="ECO:0000256" key="4">
    <source>
        <dbReference type="ARBA" id="ARBA00022692"/>
    </source>
</evidence>
<keyword evidence="11" id="KW-1185">Reference proteome</keyword>
<proteinExistence type="inferred from homology"/>
<keyword evidence="7" id="KW-0496">Mitochondrion</keyword>
<evidence type="ECO:0000313" key="11">
    <source>
        <dbReference type="Proteomes" id="UP000887540"/>
    </source>
</evidence>